<dbReference type="Gene3D" id="1.10.10.10">
    <property type="entry name" value="Winged helix-like DNA-binding domain superfamily/Winged helix DNA-binding domain"/>
    <property type="match status" value="1"/>
</dbReference>
<evidence type="ECO:0000256" key="3">
    <source>
        <dbReference type="PROSITE-ProRule" id="PRU00332"/>
    </source>
</evidence>
<dbReference type="AlphaFoldDB" id="A0A8C4NF16"/>
<reference evidence="6" key="2">
    <citation type="submission" date="2025-09" db="UniProtKB">
        <authorList>
            <consortium name="Ensembl"/>
        </authorList>
    </citation>
    <scope>IDENTIFICATION</scope>
</reference>
<keyword evidence="1" id="KW-0597">Phosphoprotein</keyword>
<name>A0A8C4NF16_EPTBU</name>
<dbReference type="GO" id="GO:0005829">
    <property type="term" value="C:cytosol"/>
    <property type="evidence" value="ECO:0007669"/>
    <property type="project" value="TreeGrafter"/>
</dbReference>
<sequence length="637" mass="70666">MTSDRESDVTPVVEPQRGKRSPVRTAPAKASSDLNPNAKAWRFAAANPYVSSLAAPGVWQEVALAEYAVFEQMNGEVGKAHGVVPCPVFAKFQSAANVSDISYASDDMALPALESPFASYEAPLLLGQADDDEFNETERMSKEELKEVLRKQLEYYFSRENLSNDLYLVSQMDSDQYVPIWTIANFNQVKKLTADKDLIVEVLRSSAVVQVDEKGEKVRPNYKRCVVILREIPETTPIEDVQALFDGEACPCFVSCEFAHNSSWYVTFESDTDAQQAFRYLREEVKTFLGKPIMARIKAKPIAITTFLPKNGLRQPESGSYPRQRFSITTTTPATPASPFFLQPVYAPPQQFGFYSVLPPPTWPPASAYFESPLAPFTTPTFHNSYRTPASYKPLLTPQVHMRQYYTRNRNQSKQQPQSRTAGQQMTNSPGKQMSNSSIHGYSGRRDGGNQAIASPWVGATPRAAVESMNGTRRDAGSPRIEFVGGSDPCSSLYQRRNVHKNNRRRKDDDKNAVTSPVPSPPPPDFHLAPANFPPLPGSLTRPNSTSPETRVLDSIWGVGKDKLVFSENELSQPESTNDVVTEVPDARKTVSVEAPASDDRRRVIPILIHTDLQKCKMKEARSGSASSLELLEVVSG</sequence>
<dbReference type="CDD" id="cd12430">
    <property type="entry name" value="RRM_LARP4_5_like"/>
    <property type="match status" value="1"/>
</dbReference>
<organism evidence="6 7">
    <name type="scientific">Eptatretus burgeri</name>
    <name type="common">Inshore hagfish</name>
    <dbReference type="NCBI Taxonomy" id="7764"/>
    <lineage>
        <taxon>Eukaryota</taxon>
        <taxon>Metazoa</taxon>
        <taxon>Chordata</taxon>
        <taxon>Craniata</taxon>
        <taxon>Vertebrata</taxon>
        <taxon>Cyclostomata</taxon>
        <taxon>Myxini</taxon>
        <taxon>Myxiniformes</taxon>
        <taxon>Myxinidae</taxon>
        <taxon>Eptatretinae</taxon>
        <taxon>Eptatretus</taxon>
    </lineage>
</organism>
<protein>
    <submittedName>
        <fullName evidence="6">La ribonucleoprotein 4</fullName>
    </submittedName>
</protein>
<dbReference type="GO" id="GO:0003730">
    <property type="term" value="F:mRNA 3'-UTR binding"/>
    <property type="evidence" value="ECO:0007669"/>
    <property type="project" value="TreeGrafter"/>
</dbReference>
<dbReference type="PANTHER" id="PTHR22792">
    <property type="entry name" value="LUPUS LA PROTEIN-RELATED"/>
    <property type="match status" value="1"/>
</dbReference>
<keyword evidence="7" id="KW-1185">Reference proteome</keyword>
<dbReference type="PROSITE" id="PS50961">
    <property type="entry name" value="HTH_LA"/>
    <property type="match status" value="1"/>
</dbReference>
<proteinExistence type="predicted"/>
<dbReference type="InterPro" id="IPR058699">
    <property type="entry name" value="RRM_LARP4/4B"/>
</dbReference>
<dbReference type="SMART" id="SM00715">
    <property type="entry name" value="LA"/>
    <property type="match status" value="1"/>
</dbReference>
<evidence type="ECO:0000313" key="6">
    <source>
        <dbReference type="Ensembl" id="ENSEBUP00000006772.1"/>
    </source>
</evidence>
<feature type="region of interest" description="Disordered" evidence="4">
    <location>
        <begin position="1"/>
        <end position="33"/>
    </location>
</feature>
<dbReference type="Pfam" id="PF05383">
    <property type="entry name" value="La"/>
    <property type="match status" value="1"/>
</dbReference>
<evidence type="ECO:0000313" key="7">
    <source>
        <dbReference type="Proteomes" id="UP000694388"/>
    </source>
</evidence>
<dbReference type="SUPFAM" id="SSF46785">
    <property type="entry name" value="Winged helix' DNA-binding domain"/>
    <property type="match status" value="1"/>
</dbReference>
<evidence type="ECO:0000259" key="5">
    <source>
        <dbReference type="PROSITE" id="PS50961"/>
    </source>
</evidence>
<dbReference type="InterPro" id="IPR036388">
    <property type="entry name" value="WH-like_DNA-bd_sf"/>
</dbReference>
<evidence type="ECO:0000256" key="4">
    <source>
        <dbReference type="SAM" id="MobiDB-lite"/>
    </source>
</evidence>
<evidence type="ECO:0000256" key="1">
    <source>
        <dbReference type="ARBA" id="ARBA00022553"/>
    </source>
</evidence>
<dbReference type="GeneTree" id="ENSGT00940000154409"/>
<dbReference type="GO" id="GO:0010494">
    <property type="term" value="C:cytoplasmic stress granule"/>
    <property type="evidence" value="ECO:0007669"/>
    <property type="project" value="TreeGrafter"/>
</dbReference>
<reference evidence="6" key="1">
    <citation type="submission" date="2025-08" db="UniProtKB">
        <authorList>
            <consortium name="Ensembl"/>
        </authorList>
    </citation>
    <scope>IDENTIFICATION</scope>
</reference>
<evidence type="ECO:0000256" key="2">
    <source>
        <dbReference type="ARBA" id="ARBA00022884"/>
    </source>
</evidence>
<dbReference type="InterPro" id="IPR006630">
    <property type="entry name" value="La_HTH"/>
</dbReference>
<feature type="region of interest" description="Disordered" evidence="4">
    <location>
        <begin position="407"/>
        <end position="549"/>
    </location>
</feature>
<dbReference type="Proteomes" id="UP000694388">
    <property type="component" value="Unplaced"/>
</dbReference>
<feature type="domain" description="HTH La-type RNA-binding" evidence="5">
    <location>
        <begin position="139"/>
        <end position="228"/>
    </location>
</feature>
<dbReference type="Pfam" id="PF26088">
    <property type="entry name" value="RRM_LARP4"/>
    <property type="match status" value="1"/>
</dbReference>
<dbReference type="PANTHER" id="PTHR22792:SF131">
    <property type="entry name" value="LA-RELATED PROTEIN LARP4B"/>
    <property type="match status" value="1"/>
</dbReference>
<dbReference type="CDD" id="cd08031">
    <property type="entry name" value="LARP_4_5_like"/>
    <property type="match status" value="1"/>
</dbReference>
<dbReference type="GO" id="GO:0045727">
    <property type="term" value="P:positive regulation of translation"/>
    <property type="evidence" value="ECO:0007669"/>
    <property type="project" value="TreeGrafter"/>
</dbReference>
<dbReference type="Ensembl" id="ENSEBUT00000007235.1">
    <property type="protein sequence ID" value="ENSEBUP00000006772.1"/>
    <property type="gene ID" value="ENSEBUG00000004426.1"/>
</dbReference>
<keyword evidence="2 3" id="KW-0694">RNA-binding</keyword>
<dbReference type="InterPro" id="IPR036390">
    <property type="entry name" value="WH_DNA-bd_sf"/>
</dbReference>
<feature type="compositionally biased region" description="Polar residues" evidence="4">
    <location>
        <begin position="407"/>
        <end position="440"/>
    </location>
</feature>
<accession>A0A8C4NF16</accession>
<dbReference type="InterPro" id="IPR045180">
    <property type="entry name" value="La_dom_prot"/>
</dbReference>